<dbReference type="Pfam" id="PF12706">
    <property type="entry name" value="Lactamase_B_2"/>
    <property type="match status" value="1"/>
</dbReference>
<comment type="caution">
    <text evidence="2">The sequence shown here is derived from an EMBL/GenBank/DDBJ whole genome shotgun (WGS) entry which is preliminary data.</text>
</comment>
<evidence type="ECO:0000259" key="1">
    <source>
        <dbReference type="Pfam" id="PF12706"/>
    </source>
</evidence>
<dbReference type="Gene3D" id="3.60.15.10">
    <property type="entry name" value="Ribonuclease Z/Hydroxyacylglutathione hydrolase-like"/>
    <property type="match status" value="1"/>
</dbReference>
<dbReference type="PANTHER" id="PTHR15032">
    <property type="entry name" value="N-ACYL-PHOSPHATIDYLETHANOLAMINE-HYDROLYZING PHOSPHOLIPASE D"/>
    <property type="match status" value="1"/>
</dbReference>
<dbReference type="SUPFAM" id="SSF56281">
    <property type="entry name" value="Metallo-hydrolase/oxidoreductase"/>
    <property type="match status" value="1"/>
</dbReference>
<gene>
    <name evidence="2" type="ORF">DI551_04405</name>
</gene>
<proteinExistence type="predicted"/>
<organism evidence="2 3">
    <name type="scientific">Micavibrio aeruginosavorus</name>
    <dbReference type="NCBI Taxonomy" id="349221"/>
    <lineage>
        <taxon>Bacteria</taxon>
        <taxon>Pseudomonadati</taxon>
        <taxon>Bdellovibrionota</taxon>
        <taxon>Bdellovibrionia</taxon>
        <taxon>Bdellovibrionales</taxon>
        <taxon>Pseudobdellovibrionaceae</taxon>
        <taxon>Micavibrio</taxon>
    </lineage>
</organism>
<dbReference type="AlphaFoldDB" id="A0A2W5N0A8"/>
<dbReference type="Proteomes" id="UP000249417">
    <property type="component" value="Unassembled WGS sequence"/>
</dbReference>
<evidence type="ECO:0000313" key="2">
    <source>
        <dbReference type="EMBL" id="PZQ46796.1"/>
    </source>
</evidence>
<dbReference type="EMBL" id="QFQB01000021">
    <property type="protein sequence ID" value="PZQ46796.1"/>
    <property type="molecule type" value="Genomic_DNA"/>
</dbReference>
<feature type="domain" description="Metallo-beta-lactamase" evidence="1">
    <location>
        <begin position="107"/>
        <end position="307"/>
    </location>
</feature>
<protein>
    <recommendedName>
        <fullName evidence="1">Metallo-beta-lactamase domain-containing protein</fullName>
    </recommendedName>
</protein>
<name>A0A2W5N0A8_9BACT</name>
<accession>A0A2W5N0A8</accession>
<reference evidence="2 3" key="1">
    <citation type="submission" date="2017-08" db="EMBL/GenBank/DDBJ databases">
        <title>Infants hospitalized years apart are colonized by the same room-sourced microbial strains.</title>
        <authorList>
            <person name="Brooks B."/>
            <person name="Olm M.R."/>
            <person name="Firek B.A."/>
            <person name="Baker R."/>
            <person name="Thomas B.C."/>
            <person name="Morowitz M.J."/>
            <person name="Banfield J.F."/>
        </authorList>
    </citation>
    <scope>NUCLEOTIDE SEQUENCE [LARGE SCALE GENOMIC DNA]</scope>
    <source>
        <strain evidence="2">S2_005_002_R2_29</strain>
    </source>
</reference>
<dbReference type="GO" id="GO:0005737">
    <property type="term" value="C:cytoplasm"/>
    <property type="evidence" value="ECO:0007669"/>
    <property type="project" value="TreeGrafter"/>
</dbReference>
<dbReference type="PANTHER" id="PTHR15032:SF4">
    <property type="entry name" value="N-ACYL-PHOSPHATIDYLETHANOLAMINE-HYDROLYZING PHOSPHOLIPASE D"/>
    <property type="match status" value="1"/>
</dbReference>
<dbReference type="InterPro" id="IPR036866">
    <property type="entry name" value="RibonucZ/Hydroxyglut_hydro"/>
</dbReference>
<sequence length="350" mass="39717">MALALHTAARAFNDQRTRRLNIDESYLTYYAGPESDHFKGTQFFNPWSPRPQKGLWDVFKWRMQGTRAEWPEEVKNEPKPPLSAHHDGLRATYIGHATILVQASGANLLIDPVFSQRCSPFTSIGPKRVRQPFVPMEMLPKIDYVFVSHNHYDHLDQTSLAWLARNHKPVMITPLGNTRLIEPCADGCSMVALDWHQTIPLKNNLSLTVTPAQHWSRRGFNDINRDLWGGFFLKDAAGKSLYYSSDSGFDEKLFKGLGEKYGAPGIAILPLGAYEPRWFMKYSHMNPAEAVEIHKLMKAKKSMGFHFETFQLTDEAIDAPRIALGKALAENKIAERDFIAPYPGDFVEAI</sequence>
<evidence type="ECO:0000313" key="3">
    <source>
        <dbReference type="Proteomes" id="UP000249417"/>
    </source>
</evidence>
<dbReference type="InterPro" id="IPR001279">
    <property type="entry name" value="Metallo-B-lactamas"/>
</dbReference>